<dbReference type="GeneID" id="24921624"/>
<comment type="subcellular location">
    <subcellularLocation>
        <location evidence="2">Chromosome</location>
    </subcellularLocation>
    <subcellularLocation>
        <location evidence="1">Nucleus</location>
    </subcellularLocation>
</comment>
<dbReference type="FunFam" id="1.10.20.10:FF:000088">
    <property type="entry name" value="Histone H3-like centromeric protein CSE4"/>
    <property type="match status" value="1"/>
</dbReference>
<dbReference type="SMART" id="SM00428">
    <property type="entry name" value="H3"/>
    <property type="match status" value="1"/>
</dbReference>
<dbReference type="Proteomes" id="UP000008312">
    <property type="component" value="Unassembled WGS sequence"/>
</dbReference>
<dbReference type="SUPFAM" id="SSF47113">
    <property type="entry name" value="Histone-fold"/>
    <property type="match status" value="1"/>
</dbReference>
<comment type="similarity">
    <text evidence="3">Belongs to the histone H3 family.</text>
</comment>
<dbReference type="RefSeq" id="XP_012898992.1">
    <property type="nucleotide sequence ID" value="XM_013043538.1"/>
</dbReference>
<evidence type="ECO:0000256" key="1">
    <source>
        <dbReference type="ARBA" id="ARBA00004123"/>
    </source>
</evidence>
<evidence type="ECO:0000313" key="11">
    <source>
        <dbReference type="Proteomes" id="UP000008312"/>
    </source>
</evidence>
<accession>D8MA55</accession>
<dbReference type="OrthoDB" id="4025405at2759"/>
<sequence>MARALTVNRNSKPSKKEPANNDENMDTSQLVKTKKKRYRPGVKALHEIRRYQNSTELLIRKLPFARLVKEIAERFTKEQLRWTLTAIEALQCATEAYLVSIFEDANLCTIHAKRVTVMVRDIQLARRIRGRFN</sequence>
<feature type="region of interest" description="Disordered" evidence="8">
    <location>
        <begin position="1"/>
        <end position="36"/>
    </location>
</feature>
<keyword evidence="11" id="KW-1185">Reference proteome</keyword>
<dbReference type="InterPro" id="IPR009072">
    <property type="entry name" value="Histone-fold"/>
</dbReference>
<evidence type="ECO:0000256" key="7">
    <source>
        <dbReference type="ARBA" id="ARBA00023269"/>
    </source>
</evidence>
<dbReference type="InParanoid" id="D8MA55"/>
<gene>
    <name evidence="10" type="ORF">GSBLH_T00004606001</name>
</gene>
<evidence type="ECO:0000256" key="4">
    <source>
        <dbReference type="ARBA" id="ARBA00022454"/>
    </source>
</evidence>
<evidence type="ECO:0000256" key="2">
    <source>
        <dbReference type="ARBA" id="ARBA00004286"/>
    </source>
</evidence>
<keyword evidence="5" id="KW-0238">DNA-binding</keyword>
<dbReference type="PROSITE" id="PS00959">
    <property type="entry name" value="HISTONE_H3_2"/>
    <property type="match status" value="1"/>
</dbReference>
<dbReference type="PANTHER" id="PTHR45810:SF17">
    <property type="entry name" value="HISTONE H3-LIKE CENTROMERIC PROTEIN A"/>
    <property type="match status" value="1"/>
</dbReference>
<protein>
    <recommendedName>
        <fullName evidence="9">Core Histone H2A/H2B/H3 domain-containing protein</fullName>
    </recommendedName>
</protein>
<name>D8MA55_BLAHO</name>
<keyword evidence="4" id="KW-0158">Chromosome</keyword>
<keyword evidence="6" id="KW-0539">Nucleus</keyword>
<dbReference type="GO" id="GO:0030527">
    <property type="term" value="F:structural constituent of chromatin"/>
    <property type="evidence" value="ECO:0007669"/>
    <property type="project" value="InterPro"/>
</dbReference>
<dbReference type="PANTHER" id="PTHR45810">
    <property type="entry name" value="HISTONE H3.2"/>
    <property type="match status" value="1"/>
</dbReference>
<organism evidence="10">
    <name type="scientific">Blastocystis hominis</name>
    <dbReference type="NCBI Taxonomy" id="12968"/>
    <lineage>
        <taxon>Eukaryota</taxon>
        <taxon>Sar</taxon>
        <taxon>Stramenopiles</taxon>
        <taxon>Bigyra</taxon>
        <taxon>Opalozoa</taxon>
        <taxon>Opalinata</taxon>
        <taxon>Blastocystidae</taxon>
        <taxon>Blastocystis</taxon>
    </lineage>
</organism>
<evidence type="ECO:0000256" key="8">
    <source>
        <dbReference type="SAM" id="MobiDB-lite"/>
    </source>
</evidence>
<dbReference type="GO" id="GO:0005634">
    <property type="term" value="C:nucleus"/>
    <property type="evidence" value="ECO:0007669"/>
    <property type="project" value="UniProtKB-SubCell"/>
</dbReference>
<dbReference type="CDD" id="cd22911">
    <property type="entry name" value="HFD_H3"/>
    <property type="match status" value="1"/>
</dbReference>
<evidence type="ECO:0000313" key="10">
    <source>
        <dbReference type="EMBL" id="CBK24944.2"/>
    </source>
</evidence>
<evidence type="ECO:0000256" key="3">
    <source>
        <dbReference type="ARBA" id="ARBA00010343"/>
    </source>
</evidence>
<proteinExistence type="inferred from homology"/>
<evidence type="ECO:0000256" key="6">
    <source>
        <dbReference type="ARBA" id="ARBA00023242"/>
    </source>
</evidence>
<evidence type="ECO:0000259" key="9">
    <source>
        <dbReference type="Pfam" id="PF00125"/>
    </source>
</evidence>
<dbReference type="InterPro" id="IPR000164">
    <property type="entry name" value="Histone_H3/CENP-A"/>
</dbReference>
<dbReference type="GO" id="GO:0003677">
    <property type="term" value="F:DNA binding"/>
    <property type="evidence" value="ECO:0007669"/>
    <property type="project" value="UniProtKB-KW"/>
</dbReference>
<dbReference type="InterPro" id="IPR007125">
    <property type="entry name" value="H2A/H2B/H3"/>
</dbReference>
<reference evidence="10" key="1">
    <citation type="submission" date="2010-02" db="EMBL/GenBank/DDBJ databases">
        <title>Sequencing and annotation of the Blastocystis hominis genome.</title>
        <authorList>
            <person name="Wincker P."/>
        </authorList>
    </citation>
    <scope>NUCLEOTIDE SEQUENCE</scope>
    <source>
        <strain evidence="10">Singapore isolate B</strain>
    </source>
</reference>
<dbReference type="GO" id="GO:0046982">
    <property type="term" value="F:protein heterodimerization activity"/>
    <property type="evidence" value="ECO:0007669"/>
    <property type="project" value="InterPro"/>
</dbReference>
<dbReference type="EMBL" id="FN668689">
    <property type="protein sequence ID" value="CBK24944.2"/>
    <property type="molecule type" value="Genomic_DNA"/>
</dbReference>
<evidence type="ECO:0000256" key="5">
    <source>
        <dbReference type="ARBA" id="ARBA00023125"/>
    </source>
</evidence>
<dbReference type="Gene3D" id="1.10.20.10">
    <property type="entry name" value="Histone, subunit A"/>
    <property type="match status" value="1"/>
</dbReference>
<dbReference type="GO" id="GO:0000786">
    <property type="term" value="C:nucleosome"/>
    <property type="evidence" value="ECO:0007669"/>
    <property type="project" value="UniProtKB-KW"/>
</dbReference>
<dbReference type="Pfam" id="PF00125">
    <property type="entry name" value="Histone"/>
    <property type="match status" value="1"/>
</dbReference>
<feature type="domain" description="Core Histone H2A/H2B/H3" evidence="9">
    <location>
        <begin position="40"/>
        <end position="128"/>
    </location>
</feature>
<keyword evidence="7" id="KW-0544">Nucleosome core</keyword>
<dbReference type="OMA" id="LKFVPHG"/>
<dbReference type="PRINTS" id="PR00622">
    <property type="entry name" value="HISTONEH3"/>
</dbReference>
<dbReference type="AlphaFoldDB" id="D8MA55"/>